<name>A0A6A6FMG4_9PEZI</name>
<dbReference type="Proteomes" id="UP000799539">
    <property type="component" value="Unassembled WGS sequence"/>
</dbReference>
<sequence>MQPIALQEQPPLRYWKCLPICSDIGQGPGLSVRTKRRCAHSIQSWSDMGHELNQDRKPNSERMVLQKTTLMTLVQGPYAGLEPIAHTPFQLRTPMSSMPARVQSAAVEDAYRQAGDVQVRDAQGQRIAMLQTHQFTRPNTTSATMGTFHGWSLADAGTLTLSRLFMYSTSGRHMGDAAATLRRIPPMAFPYDSSFIATADALC</sequence>
<dbReference type="EMBL" id="ML992667">
    <property type="protein sequence ID" value="KAF2214676.1"/>
    <property type="molecule type" value="Genomic_DNA"/>
</dbReference>
<keyword evidence="2" id="KW-1185">Reference proteome</keyword>
<proteinExistence type="predicted"/>
<dbReference type="AlphaFoldDB" id="A0A6A6FMG4"/>
<evidence type="ECO:0000313" key="1">
    <source>
        <dbReference type="EMBL" id="KAF2214676.1"/>
    </source>
</evidence>
<gene>
    <name evidence="1" type="ORF">CERZMDRAFT_95068</name>
</gene>
<protein>
    <submittedName>
        <fullName evidence="1">Uncharacterized protein</fullName>
    </submittedName>
</protein>
<reference evidence="1" key="1">
    <citation type="journal article" date="2020" name="Stud. Mycol.">
        <title>101 Dothideomycetes genomes: a test case for predicting lifestyles and emergence of pathogens.</title>
        <authorList>
            <person name="Haridas S."/>
            <person name="Albert R."/>
            <person name="Binder M."/>
            <person name="Bloem J."/>
            <person name="Labutti K."/>
            <person name="Salamov A."/>
            <person name="Andreopoulos B."/>
            <person name="Baker S."/>
            <person name="Barry K."/>
            <person name="Bills G."/>
            <person name="Bluhm B."/>
            <person name="Cannon C."/>
            <person name="Castanera R."/>
            <person name="Culley D."/>
            <person name="Daum C."/>
            <person name="Ezra D."/>
            <person name="Gonzalez J."/>
            <person name="Henrissat B."/>
            <person name="Kuo A."/>
            <person name="Liang C."/>
            <person name="Lipzen A."/>
            <person name="Lutzoni F."/>
            <person name="Magnuson J."/>
            <person name="Mondo S."/>
            <person name="Nolan M."/>
            <person name="Ohm R."/>
            <person name="Pangilinan J."/>
            <person name="Park H.-J."/>
            <person name="Ramirez L."/>
            <person name="Alfaro M."/>
            <person name="Sun H."/>
            <person name="Tritt A."/>
            <person name="Yoshinaga Y."/>
            <person name="Zwiers L.-H."/>
            <person name="Turgeon B."/>
            <person name="Goodwin S."/>
            <person name="Spatafora J."/>
            <person name="Crous P."/>
            <person name="Grigoriev I."/>
        </authorList>
    </citation>
    <scope>NUCLEOTIDE SEQUENCE</scope>
    <source>
        <strain evidence="1">SCOH1-5</strain>
    </source>
</reference>
<accession>A0A6A6FMG4</accession>
<evidence type="ECO:0000313" key="2">
    <source>
        <dbReference type="Proteomes" id="UP000799539"/>
    </source>
</evidence>
<organism evidence="1 2">
    <name type="scientific">Cercospora zeae-maydis SCOH1-5</name>
    <dbReference type="NCBI Taxonomy" id="717836"/>
    <lineage>
        <taxon>Eukaryota</taxon>
        <taxon>Fungi</taxon>
        <taxon>Dikarya</taxon>
        <taxon>Ascomycota</taxon>
        <taxon>Pezizomycotina</taxon>
        <taxon>Dothideomycetes</taxon>
        <taxon>Dothideomycetidae</taxon>
        <taxon>Mycosphaerellales</taxon>
        <taxon>Mycosphaerellaceae</taxon>
        <taxon>Cercospora</taxon>
    </lineage>
</organism>